<dbReference type="SMART" id="SM00421">
    <property type="entry name" value="HTH_LUXR"/>
    <property type="match status" value="1"/>
</dbReference>
<dbReference type="OrthoDB" id="9795108at2"/>
<dbReference type="InterPro" id="IPR051015">
    <property type="entry name" value="EvgA-like"/>
</dbReference>
<name>A0A1H4AXK4_BIZPA</name>
<keyword evidence="1" id="KW-0238">DNA-binding</keyword>
<feature type="domain" description="HTH luxR-type" evidence="3">
    <location>
        <begin position="141"/>
        <end position="207"/>
    </location>
</feature>
<dbReference type="GO" id="GO:0006355">
    <property type="term" value="P:regulation of DNA-templated transcription"/>
    <property type="evidence" value="ECO:0007669"/>
    <property type="project" value="InterPro"/>
</dbReference>
<gene>
    <name evidence="5" type="ORF">SAMN04487990_11262</name>
</gene>
<dbReference type="AlphaFoldDB" id="A0A1H4AXK4"/>
<protein>
    <submittedName>
        <fullName evidence="5">Two component transcriptional regulator, LuxR family</fullName>
    </submittedName>
</protein>
<dbReference type="EMBL" id="FNQK01000012">
    <property type="protein sequence ID" value="SEA40653.1"/>
    <property type="molecule type" value="Genomic_DNA"/>
</dbReference>
<dbReference type="GO" id="GO:0000160">
    <property type="term" value="P:phosphorelay signal transduction system"/>
    <property type="evidence" value="ECO:0007669"/>
    <property type="project" value="InterPro"/>
</dbReference>
<dbReference type="InterPro" id="IPR011006">
    <property type="entry name" value="CheY-like_superfamily"/>
</dbReference>
<evidence type="ECO:0000313" key="6">
    <source>
        <dbReference type="Proteomes" id="UP000198846"/>
    </source>
</evidence>
<dbReference type="GO" id="GO:0003677">
    <property type="term" value="F:DNA binding"/>
    <property type="evidence" value="ECO:0007669"/>
    <property type="project" value="UniProtKB-KW"/>
</dbReference>
<evidence type="ECO:0000256" key="1">
    <source>
        <dbReference type="ARBA" id="ARBA00023125"/>
    </source>
</evidence>
<dbReference type="Proteomes" id="UP000198846">
    <property type="component" value="Unassembled WGS sequence"/>
</dbReference>
<dbReference type="SUPFAM" id="SSF52172">
    <property type="entry name" value="CheY-like"/>
    <property type="match status" value="1"/>
</dbReference>
<dbReference type="PROSITE" id="PS50043">
    <property type="entry name" value="HTH_LUXR_2"/>
    <property type="match status" value="1"/>
</dbReference>
<dbReference type="SMART" id="SM00448">
    <property type="entry name" value="REC"/>
    <property type="match status" value="1"/>
</dbReference>
<dbReference type="PROSITE" id="PS50110">
    <property type="entry name" value="RESPONSE_REGULATORY"/>
    <property type="match status" value="1"/>
</dbReference>
<dbReference type="STRING" id="283786.SAMN04487990_11262"/>
<dbReference type="Pfam" id="PF00196">
    <property type="entry name" value="GerE"/>
    <property type="match status" value="1"/>
</dbReference>
<reference evidence="5 6" key="1">
    <citation type="submission" date="2016-10" db="EMBL/GenBank/DDBJ databases">
        <authorList>
            <person name="de Groot N.N."/>
        </authorList>
    </citation>
    <scope>NUCLEOTIDE SEQUENCE [LARGE SCALE GENOMIC DNA]</scope>
    <source>
        <strain evidence="5 6">DSM 23842</strain>
    </source>
</reference>
<organism evidence="5 6">
    <name type="scientific">Bizionia paragorgiae</name>
    <dbReference type="NCBI Taxonomy" id="283786"/>
    <lineage>
        <taxon>Bacteria</taxon>
        <taxon>Pseudomonadati</taxon>
        <taxon>Bacteroidota</taxon>
        <taxon>Flavobacteriia</taxon>
        <taxon>Flavobacteriales</taxon>
        <taxon>Flavobacteriaceae</taxon>
        <taxon>Bizionia</taxon>
    </lineage>
</organism>
<evidence type="ECO:0000259" key="4">
    <source>
        <dbReference type="PROSITE" id="PS50110"/>
    </source>
</evidence>
<dbReference type="Gene3D" id="3.40.50.2300">
    <property type="match status" value="1"/>
</dbReference>
<evidence type="ECO:0000313" key="5">
    <source>
        <dbReference type="EMBL" id="SEA40653.1"/>
    </source>
</evidence>
<dbReference type="Pfam" id="PF00072">
    <property type="entry name" value="Response_reg"/>
    <property type="match status" value="1"/>
</dbReference>
<dbReference type="InterPro" id="IPR016032">
    <property type="entry name" value="Sig_transdc_resp-reg_C-effctor"/>
</dbReference>
<dbReference type="PANTHER" id="PTHR45566:SF2">
    <property type="entry name" value="NARL SUBFAMILY"/>
    <property type="match status" value="1"/>
</dbReference>
<proteinExistence type="predicted"/>
<dbReference type="CDD" id="cd17536">
    <property type="entry name" value="REC_YesN-like"/>
    <property type="match status" value="1"/>
</dbReference>
<dbReference type="PRINTS" id="PR00038">
    <property type="entry name" value="HTHLUXR"/>
</dbReference>
<keyword evidence="2" id="KW-0597">Phosphoprotein</keyword>
<accession>A0A1H4AXK4</accession>
<evidence type="ECO:0000256" key="2">
    <source>
        <dbReference type="PROSITE-ProRule" id="PRU00169"/>
    </source>
</evidence>
<keyword evidence="6" id="KW-1185">Reference proteome</keyword>
<dbReference type="PANTHER" id="PTHR45566">
    <property type="entry name" value="HTH-TYPE TRANSCRIPTIONAL REGULATOR YHJB-RELATED"/>
    <property type="match status" value="1"/>
</dbReference>
<feature type="domain" description="Response regulatory" evidence="4">
    <location>
        <begin position="4"/>
        <end position="119"/>
    </location>
</feature>
<evidence type="ECO:0000259" key="3">
    <source>
        <dbReference type="PROSITE" id="PS50043"/>
    </source>
</evidence>
<dbReference type="SUPFAM" id="SSF46894">
    <property type="entry name" value="C-terminal effector domain of the bipartite response regulators"/>
    <property type="match status" value="1"/>
</dbReference>
<dbReference type="InterPro" id="IPR000792">
    <property type="entry name" value="Tscrpt_reg_LuxR_C"/>
</dbReference>
<dbReference type="CDD" id="cd06170">
    <property type="entry name" value="LuxR_C_like"/>
    <property type="match status" value="1"/>
</dbReference>
<dbReference type="RefSeq" id="WP_092134730.1">
    <property type="nucleotide sequence ID" value="NZ_FNQK01000012.1"/>
</dbReference>
<feature type="modified residue" description="4-aspartylphosphate" evidence="2">
    <location>
        <position position="54"/>
    </location>
</feature>
<sequence>MSATIVIADDHPLMLRGLSDFISSKGYTILGKAEDGKTAYNLIVKHNPDIAILDIRMPYLTGLEVAYECKKNNLSTKVILITFDNEEHLYDKAKEYNVYGYILKEFAIEEIETCIEHTKRGEPYFSEEIASYLNSKLSYTDTALIELLTKSELKIVKLLAHSMSSNQIAEHLNCSVRTIEKHRSNIVKKLKLEKSHNALMIWANLNKDLLESVIAP</sequence>
<dbReference type="InterPro" id="IPR001789">
    <property type="entry name" value="Sig_transdc_resp-reg_receiver"/>
</dbReference>